<dbReference type="PANTHER" id="PTHR13504">
    <property type="entry name" value="FIDO DOMAIN-CONTAINING PROTEIN DDB_G0283145"/>
    <property type="match status" value="1"/>
</dbReference>
<reference evidence="2" key="1">
    <citation type="submission" date="2018-06" db="EMBL/GenBank/DDBJ databases">
        <authorList>
            <person name="Zhirakovskaya E."/>
        </authorList>
    </citation>
    <scope>NUCLEOTIDE SEQUENCE</scope>
</reference>
<feature type="domain" description="Fido" evidence="1">
    <location>
        <begin position="216"/>
        <end position="356"/>
    </location>
</feature>
<dbReference type="InterPro" id="IPR003812">
    <property type="entry name" value="Fido"/>
</dbReference>
<dbReference type="AlphaFoldDB" id="A0A3B0Y6L3"/>
<dbReference type="Gene3D" id="1.10.3290.10">
    <property type="entry name" value="Fido-like domain"/>
    <property type="match status" value="1"/>
</dbReference>
<gene>
    <name evidence="2" type="ORF">MNBD_GAMMA11-2876</name>
</gene>
<dbReference type="InterPro" id="IPR036597">
    <property type="entry name" value="Fido-like_dom_sf"/>
</dbReference>
<sequence>MSSISDLLSSIKASIQGVTLAELLTQHPGIARRTAQRQVARLVESAQVVAQGEGRARRYFGADVPSEAGFEVSNGDVFPQFIPVSADSQDILSYIDQPLVARKPVGYQRDFLDAYRPDETWYLSESLRRQLHKMGKTTDINEAAGTYSRAILSRLLIDLSWASSHLEGNTYSRLDTRELIEHGKSAQGKAAIETQMILNHKSAIELLVENIDTAELNNYTLMNLHSFLSENLLPNPADEGRIRQHAVDIGKSVYRPLSVPVQIEDALGVLLNKADQITDAFEQSFFMMVHLPYLQPFADINKRTSRLIANLPLFRANLCPLTFLDVPEQAYSRATLGVYEMARVELLRDLYVWAYERSTQEYLAIKQDLAEPDPLRLMWRDFIKQTIYQVVISPEQDPFATIQRVVIEQIPVSEQNELQALIIDELRRLHEGVLARYGLRPSEFFAWKSVHKSSHN</sequence>
<dbReference type="EMBL" id="UOFG01000225">
    <property type="protein sequence ID" value="VAW64204.1"/>
    <property type="molecule type" value="Genomic_DNA"/>
</dbReference>
<dbReference type="PANTHER" id="PTHR13504:SF38">
    <property type="entry name" value="FIDO DOMAIN-CONTAINING PROTEIN"/>
    <property type="match status" value="1"/>
</dbReference>
<evidence type="ECO:0000313" key="2">
    <source>
        <dbReference type="EMBL" id="VAW64204.1"/>
    </source>
</evidence>
<organism evidence="2">
    <name type="scientific">hydrothermal vent metagenome</name>
    <dbReference type="NCBI Taxonomy" id="652676"/>
    <lineage>
        <taxon>unclassified sequences</taxon>
        <taxon>metagenomes</taxon>
        <taxon>ecological metagenomes</taxon>
    </lineage>
</organism>
<dbReference type="InterPro" id="IPR040198">
    <property type="entry name" value="Fido_containing"/>
</dbReference>
<dbReference type="PROSITE" id="PS51459">
    <property type="entry name" value="FIDO"/>
    <property type="match status" value="1"/>
</dbReference>
<name>A0A3B0Y6L3_9ZZZZ</name>
<dbReference type="SUPFAM" id="SSF140931">
    <property type="entry name" value="Fic-like"/>
    <property type="match status" value="1"/>
</dbReference>
<accession>A0A3B0Y6L3</accession>
<evidence type="ECO:0000259" key="1">
    <source>
        <dbReference type="PROSITE" id="PS51459"/>
    </source>
</evidence>
<dbReference type="Gene3D" id="1.10.10.10">
    <property type="entry name" value="Winged helix-like DNA-binding domain superfamily/Winged helix DNA-binding domain"/>
    <property type="match status" value="1"/>
</dbReference>
<dbReference type="InterPro" id="IPR036388">
    <property type="entry name" value="WH-like_DNA-bd_sf"/>
</dbReference>
<proteinExistence type="predicted"/>
<dbReference type="Pfam" id="PF02661">
    <property type="entry name" value="Fic"/>
    <property type="match status" value="1"/>
</dbReference>
<protein>
    <submittedName>
        <fullName evidence="2">Huntingtin interacting protein E-like protein</fullName>
    </submittedName>
</protein>